<name>A0AAT9LAM1_9FIRM</name>
<dbReference type="GO" id="GO:0005737">
    <property type="term" value="C:cytoplasm"/>
    <property type="evidence" value="ECO:0007669"/>
    <property type="project" value="UniProtKB-SubCell"/>
</dbReference>
<protein>
    <submittedName>
        <fullName evidence="5">Citrate lyase acyl carrier protein</fullName>
        <ecNumber evidence="5">4.1.3.6</ecNumber>
    </submittedName>
</protein>
<dbReference type="GO" id="GO:0008815">
    <property type="term" value="F:citrate (pro-3S)-lyase activity"/>
    <property type="evidence" value="ECO:0007669"/>
    <property type="project" value="UniProtKB-EC"/>
</dbReference>
<dbReference type="EMBL" id="CP062796">
    <property type="protein sequence ID" value="QUL98146.1"/>
    <property type="molecule type" value="Genomic_DNA"/>
</dbReference>
<dbReference type="Pfam" id="PF06857">
    <property type="entry name" value="ACP"/>
    <property type="match status" value="1"/>
</dbReference>
<dbReference type="InterPro" id="IPR006495">
    <property type="entry name" value="CitD"/>
</dbReference>
<keyword evidence="5" id="KW-0456">Lyase</keyword>
<comment type="subcellular location">
    <subcellularLocation>
        <location evidence="1">Cytoplasm</location>
    </subcellularLocation>
</comment>
<feature type="modified residue" description="O-(phosphoribosyl dephospho-coenzyme A)serine" evidence="4">
    <location>
        <position position="16"/>
    </location>
</feature>
<evidence type="ECO:0000256" key="4">
    <source>
        <dbReference type="PIRSR" id="PIRSR002736-50"/>
    </source>
</evidence>
<evidence type="ECO:0000313" key="5">
    <source>
        <dbReference type="EMBL" id="QUL98146.1"/>
    </source>
</evidence>
<dbReference type="EC" id="4.1.3.6" evidence="5"/>
<reference evidence="5" key="2">
    <citation type="journal article" date="2023" name="Biology">
        <title>Prokaryotic Life Associated with Coal-Fire Gas Vents Revealed by Metagenomics.</title>
        <authorList>
            <person name="Kadnikov V.V."/>
            <person name="Mardanov A.V."/>
            <person name="Beletsky A.V."/>
            <person name="Karnachuk O.V."/>
            <person name="Ravin N.V."/>
        </authorList>
    </citation>
    <scope>NUCLEOTIDE SEQUENCE</scope>
    <source>
        <strain evidence="5">Bu02</strain>
    </source>
</reference>
<gene>
    <name evidence="5" type="primary">citD</name>
    <name evidence="5" type="ORF">IMF26_08880</name>
</gene>
<organism evidence="5">
    <name type="scientific">Candidatus Fermentithermobacillus carboniphilus</name>
    <dbReference type="NCBI Taxonomy" id="3085328"/>
    <lineage>
        <taxon>Bacteria</taxon>
        <taxon>Bacillati</taxon>
        <taxon>Bacillota</taxon>
        <taxon>Candidatus Fermentithermobacillia</taxon>
        <taxon>Candidatus Fermentithermobacillales</taxon>
        <taxon>Candidatus Fermentithermobacillaceae</taxon>
        <taxon>Candidatus Fermentithermobacillus</taxon>
    </lineage>
</organism>
<dbReference type="NCBIfam" id="TIGR01608">
    <property type="entry name" value="citD"/>
    <property type="match status" value="1"/>
</dbReference>
<keyword evidence="3 4" id="KW-0597">Phosphoprotein</keyword>
<proteinExistence type="predicted"/>
<dbReference type="NCBIfam" id="NF009726">
    <property type="entry name" value="PRK13253.1"/>
    <property type="match status" value="1"/>
</dbReference>
<evidence type="ECO:0000256" key="3">
    <source>
        <dbReference type="ARBA" id="ARBA00022553"/>
    </source>
</evidence>
<dbReference type="PIRSF" id="PIRSF002736">
    <property type="entry name" value="Citrt_lyas_gamma"/>
    <property type="match status" value="1"/>
</dbReference>
<dbReference type="KEGG" id="fcz:IMF26_08880"/>
<accession>A0AAT9LAM1</accession>
<sequence length="96" mass="10250">MRPTILRPAQAGSLESSDCLVTVSPGEPGSGVKVNIQSIVMNQFGDEIRATVEKAVAETNVTDILIDVNDRGAVDFVLRARVLTAIDRALGKEEGR</sequence>
<dbReference type="AlphaFoldDB" id="A0AAT9LAM1"/>
<keyword evidence="2" id="KW-0963">Cytoplasm</keyword>
<evidence type="ECO:0000256" key="2">
    <source>
        <dbReference type="ARBA" id="ARBA00022490"/>
    </source>
</evidence>
<reference evidence="5" key="1">
    <citation type="submission" date="2020-10" db="EMBL/GenBank/DDBJ databases">
        <authorList>
            <person name="Kadnikov V."/>
            <person name="Beletsky A.V."/>
            <person name="Mardanov A.V."/>
            <person name="Karnachuk O.V."/>
            <person name="Ravin N.V."/>
        </authorList>
    </citation>
    <scope>NUCLEOTIDE SEQUENCE</scope>
    <source>
        <strain evidence="5">Bu02</strain>
    </source>
</reference>
<dbReference type="InterPro" id="IPR023439">
    <property type="entry name" value="Mal_deCO2ase/Cit_lyase_ACP"/>
</dbReference>
<evidence type="ECO:0000256" key="1">
    <source>
        <dbReference type="ARBA" id="ARBA00004496"/>
    </source>
</evidence>